<dbReference type="AlphaFoldDB" id="A0A543FF84"/>
<evidence type="ECO:0000259" key="3">
    <source>
        <dbReference type="Pfam" id="PF14361"/>
    </source>
</evidence>
<dbReference type="OrthoDB" id="3196285at2"/>
<dbReference type="PANTHER" id="PTHR33744:SF1">
    <property type="entry name" value="DNA-BINDING TRANSCRIPTIONAL ACTIVATOR ADER"/>
    <property type="match status" value="1"/>
</dbReference>
<dbReference type="InterPro" id="IPR041522">
    <property type="entry name" value="CdaR_GGDEF"/>
</dbReference>
<feature type="domain" description="PucR C-terminal helix-turn-helix" evidence="2">
    <location>
        <begin position="329"/>
        <end position="387"/>
    </location>
</feature>
<sequence length="399" mass="43644">MTTVIGSAPEGSELLARDLLDQLDHLTDDLVDRIRVGDQIYAESTLLTDQQLRGTVHDNLAALLGQLSGTAARRLHPAIDAGRMKAELGIPLAAVLHAYRLAGRLVWERSLRGAAPSMQDCLPALGSEIWRLVDDYSSAAADSYEHYLADRVHRDNQRRRTMLRTLLTGTADNATLWGIGRALHLPQSGSFVVVHAESAPATEVLPAIEDRLRAAFVNSFWITEPDKRIGLLSLVTPRGLDQALRLLTLGATTRVGVSRLFTRPIDAAAALREAEIACRCTSPGVPAVTSYGVEPIPLLLAHAPQPSGELATEILGPILELPAADRDELLDTLDLWFECAGSNLEVARRLHFHRNTIHNRLRRIENLTNRRCADPKAAAELYIALRAARLMDADHTATP</sequence>
<dbReference type="Proteomes" id="UP000316331">
    <property type="component" value="Unassembled WGS sequence"/>
</dbReference>
<organism evidence="5 6">
    <name type="scientific">Nocardia bhagyanarayanae</name>
    <dbReference type="NCBI Taxonomy" id="1215925"/>
    <lineage>
        <taxon>Bacteria</taxon>
        <taxon>Bacillati</taxon>
        <taxon>Actinomycetota</taxon>
        <taxon>Actinomycetes</taxon>
        <taxon>Mycobacteriales</taxon>
        <taxon>Nocardiaceae</taxon>
        <taxon>Nocardia</taxon>
    </lineage>
</organism>
<dbReference type="InterPro" id="IPR051448">
    <property type="entry name" value="CdaR-like_regulators"/>
</dbReference>
<evidence type="ECO:0000256" key="1">
    <source>
        <dbReference type="ARBA" id="ARBA00006754"/>
    </source>
</evidence>
<gene>
    <name evidence="5" type="ORF">FB390_4085</name>
</gene>
<dbReference type="RefSeq" id="WP_141810313.1">
    <property type="nucleotide sequence ID" value="NZ_VFPG01000001.1"/>
</dbReference>
<feature type="domain" description="RsbT co-antagonist protein RsbRD N-terminal" evidence="3">
    <location>
        <begin position="25"/>
        <end position="159"/>
    </location>
</feature>
<comment type="caution">
    <text evidence="5">The sequence shown here is derived from an EMBL/GenBank/DDBJ whole genome shotgun (WGS) entry which is preliminary data.</text>
</comment>
<comment type="similarity">
    <text evidence="1">Belongs to the CdaR family.</text>
</comment>
<dbReference type="EMBL" id="VFPG01000001">
    <property type="protein sequence ID" value="TQM32406.1"/>
    <property type="molecule type" value="Genomic_DNA"/>
</dbReference>
<evidence type="ECO:0000259" key="4">
    <source>
        <dbReference type="Pfam" id="PF17853"/>
    </source>
</evidence>
<accession>A0A543FF84</accession>
<proteinExistence type="inferred from homology"/>
<dbReference type="InterPro" id="IPR025736">
    <property type="entry name" value="PucR_C-HTH_dom"/>
</dbReference>
<name>A0A543FF84_9NOCA</name>
<dbReference type="Gene3D" id="1.10.10.2840">
    <property type="entry name" value="PucR C-terminal helix-turn-helix domain"/>
    <property type="match status" value="1"/>
</dbReference>
<dbReference type="Pfam" id="PF17853">
    <property type="entry name" value="GGDEF_2"/>
    <property type="match status" value="1"/>
</dbReference>
<evidence type="ECO:0000259" key="2">
    <source>
        <dbReference type="Pfam" id="PF13556"/>
    </source>
</evidence>
<dbReference type="Pfam" id="PF14361">
    <property type="entry name" value="RsbRD_N"/>
    <property type="match status" value="1"/>
</dbReference>
<feature type="domain" description="CdaR GGDEF-like" evidence="4">
    <location>
        <begin position="169"/>
        <end position="279"/>
    </location>
</feature>
<dbReference type="PANTHER" id="PTHR33744">
    <property type="entry name" value="CARBOHYDRATE DIACID REGULATOR"/>
    <property type="match status" value="1"/>
</dbReference>
<reference evidence="5 6" key="1">
    <citation type="submission" date="2019-06" db="EMBL/GenBank/DDBJ databases">
        <title>Sequencing the genomes of 1000 actinobacteria strains.</title>
        <authorList>
            <person name="Klenk H.-P."/>
        </authorList>
    </citation>
    <scope>NUCLEOTIDE SEQUENCE [LARGE SCALE GENOMIC DNA]</scope>
    <source>
        <strain evidence="5 6">DSM 103495</strain>
    </source>
</reference>
<dbReference type="InterPro" id="IPR042070">
    <property type="entry name" value="PucR_C-HTH_sf"/>
</dbReference>
<evidence type="ECO:0000313" key="5">
    <source>
        <dbReference type="EMBL" id="TQM32406.1"/>
    </source>
</evidence>
<evidence type="ECO:0000313" key="6">
    <source>
        <dbReference type="Proteomes" id="UP000316331"/>
    </source>
</evidence>
<dbReference type="InterPro" id="IPR025751">
    <property type="entry name" value="RsbRD_N_dom"/>
</dbReference>
<keyword evidence="6" id="KW-1185">Reference proteome</keyword>
<protein>
    <submittedName>
        <fullName evidence="5">PucR-like helix-turn-helix protein</fullName>
    </submittedName>
</protein>
<dbReference type="Pfam" id="PF13556">
    <property type="entry name" value="HTH_30"/>
    <property type="match status" value="1"/>
</dbReference>